<proteinExistence type="predicted"/>
<reference evidence="1 2" key="1">
    <citation type="journal article" date="2013" name="BMC Genomics">
        <title>Reconstruction of the lipid metabolism for the microalga Monoraphidium neglectum from its genome sequence reveals characteristics suitable for biofuel production.</title>
        <authorList>
            <person name="Bogen C."/>
            <person name="Al-Dilaimi A."/>
            <person name="Albersmeier A."/>
            <person name="Wichmann J."/>
            <person name="Grundmann M."/>
            <person name="Rupp O."/>
            <person name="Lauersen K.J."/>
            <person name="Blifernez-Klassen O."/>
            <person name="Kalinowski J."/>
            <person name="Goesmann A."/>
            <person name="Mussgnug J.H."/>
            <person name="Kruse O."/>
        </authorList>
    </citation>
    <scope>NUCLEOTIDE SEQUENCE [LARGE SCALE GENOMIC DNA]</scope>
    <source>
        <strain evidence="1 2">SAG 48.87</strain>
    </source>
</reference>
<gene>
    <name evidence="1" type="ORF">MNEG_14936</name>
</gene>
<protein>
    <submittedName>
        <fullName evidence="1">Uncharacterized protein</fullName>
    </submittedName>
</protein>
<dbReference type="KEGG" id="mng:MNEG_14936"/>
<dbReference type="Proteomes" id="UP000054498">
    <property type="component" value="Unassembled WGS sequence"/>
</dbReference>
<dbReference type="EMBL" id="KK105105">
    <property type="protein sequence ID" value="KIY93027.1"/>
    <property type="molecule type" value="Genomic_DNA"/>
</dbReference>
<name>A0A0D2IYR4_9CHLO</name>
<evidence type="ECO:0000313" key="1">
    <source>
        <dbReference type="EMBL" id="KIY93027.1"/>
    </source>
</evidence>
<organism evidence="1 2">
    <name type="scientific">Monoraphidium neglectum</name>
    <dbReference type="NCBI Taxonomy" id="145388"/>
    <lineage>
        <taxon>Eukaryota</taxon>
        <taxon>Viridiplantae</taxon>
        <taxon>Chlorophyta</taxon>
        <taxon>core chlorophytes</taxon>
        <taxon>Chlorophyceae</taxon>
        <taxon>CS clade</taxon>
        <taxon>Sphaeropleales</taxon>
        <taxon>Selenastraceae</taxon>
        <taxon>Monoraphidium</taxon>
    </lineage>
</organism>
<accession>A0A0D2IYR4</accession>
<evidence type="ECO:0000313" key="2">
    <source>
        <dbReference type="Proteomes" id="UP000054498"/>
    </source>
</evidence>
<keyword evidence="2" id="KW-1185">Reference proteome</keyword>
<dbReference type="RefSeq" id="XP_013892047.1">
    <property type="nucleotide sequence ID" value="XM_014036593.1"/>
</dbReference>
<dbReference type="OrthoDB" id="530136at2759"/>
<dbReference type="AlphaFoldDB" id="A0A0D2IYR4"/>
<dbReference type="GeneID" id="25732547"/>
<sequence>MLKRIRSRWHCHPMLRRGAVGVIGAAFLLVVARLALDVETLTWRGAIRLDHRHGCCGVEAQWRRVEAQKASMPKAREFDGLTARQLRGRLPIWVISLASATDRRANVIRNMQAEGVDVELVDALDGRNASTPDDDVQE</sequence>